<sequence>VKANIIGGGPAGLYFAILAKKQHPEDKITVFERNQPDDTFGFGVVFSDETLGFFRDADAESYNEIINHFTYWDEIETRYDGQVIRSSGHG</sequence>
<evidence type="ECO:0008006" key="2">
    <source>
        <dbReference type="Google" id="ProtNLM"/>
    </source>
</evidence>
<evidence type="ECO:0000313" key="1">
    <source>
        <dbReference type="EMBL" id="SVB12937.1"/>
    </source>
</evidence>
<dbReference type="Gene3D" id="3.50.50.60">
    <property type="entry name" value="FAD/NAD(P)-binding domain"/>
    <property type="match status" value="1"/>
</dbReference>
<feature type="non-terminal residue" evidence="1">
    <location>
        <position position="1"/>
    </location>
</feature>
<dbReference type="SUPFAM" id="SSF51905">
    <property type="entry name" value="FAD/NAD(P)-binding domain"/>
    <property type="match status" value="1"/>
</dbReference>
<feature type="non-terminal residue" evidence="1">
    <location>
        <position position="90"/>
    </location>
</feature>
<reference evidence="1" key="1">
    <citation type="submission" date="2018-05" db="EMBL/GenBank/DDBJ databases">
        <authorList>
            <person name="Lanie J.A."/>
            <person name="Ng W.-L."/>
            <person name="Kazmierczak K.M."/>
            <person name="Andrzejewski T.M."/>
            <person name="Davidsen T.M."/>
            <person name="Wayne K.J."/>
            <person name="Tettelin H."/>
            <person name="Glass J.I."/>
            <person name="Rusch D."/>
            <person name="Podicherti R."/>
            <person name="Tsui H.-C.T."/>
            <person name="Winkler M.E."/>
        </authorList>
    </citation>
    <scope>NUCLEOTIDE SEQUENCE</scope>
</reference>
<dbReference type="InterPro" id="IPR036188">
    <property type="entry name" value="FAD/NAD-bd_sf"/>
</dbReference>
<dbReference type="AlphaFoldDB" id="A0A382BIB4"/>
<proteinExistence type="predicted"/>
<name>A0A382BIB4_9ZZZZ</name>
<dbReference type="EMBL" id="UINC01029730">
    <property type="protein sequence ID" value="SVB12937.1"/>
    <property type="molecule type" value="Genomic_DNA"/>
</dbReference>
<gene>
    <name evidence="1" type="ORF">METZ01_LOCUS165791</name>
</gene>
<protein>
    <recommendedName>
        <fullName evidence="2">FAD-binding domain-containing protein</fullName>
    </recommendedName>
</protein>
<organism evidence="1">
    <name type="scientific">marine metagenome</name>
    <dbReference type="NCBI Taxonomy" id="408172"/>
    <lineage>
        <taxon>unclassified sequences</taxon>
        <taxon>metagenomes</taxon>
        <taxon>ecological metagenomes</taxon>
    </lineage>
</organism>
<dbReference type="Pfam" id="PF13450">
    <property type="entry name" value="NAD_binding_8"/>
    <property type="match status" value="1"/>
</dbReference>
<accession>A0A382BIB4</accession>
<dbReference type="Gene3D" id="3.30.9.20">
    <property type="match status" value="1"/>
</dbReference>